<dbReference type="InterPro" id="IPR036457">
    <property type="entry name" value="PPM-type-like_dom_sf"/>
</dbReference>
<accession>A0AAE3TD14</accession>
<dbReference type="PANTHER" id="PTHR43156">
    <property type="entry name" value="STAGE II SPORULATION PROTEIN E-RELATED"/>
    <property type="match status" value="1"/>
</dbReference>
<dbReference type="Gene3D" id="3.60.40.10">
    <property type="entry name" value="PPM-type phosphatase domain"/>
    <property type="match status" value="1"/>
</dbReference>
<evidence type="ECO:0000256" key="1">
    <source>
        <dbReference type="ARBA" id="ARBA00022801"/>
    </source>
</evidence>
<dbReference type="SUPFAM" id="SSF81606">
    <property type="entry name" value="PP2C-like"/>
    <property type="match status" value="1"/>
</dbReference>
<dbReference type="Proteomes" id="UP001221302">
    <property type="component" value="Unassembled WGS sequence"/>
</dbReference>
<evidence type="ECO:0000313" key="3">
    <source>
        <dbReference type="EMBL" id="MDF1610743.1"/>
    </source>
</evidence>
<dbReference type="RefSeq" id="WP_321534508.1">
    <property type="nucleotide sequence ID" value="NZ_JARGDL010000001.1"/>
</dbReference>
<keyword evidence="1" id="KW-0378">Hydrolase</keyword>
<dbReference type="SMART" id="SM00331">
    <property type="entry name" value="PP2C_SIG"/>
    <property type="match status" value="1"/>
</dbReference>
<feature type="domain" description="PPM-type phosphatase" evidence="2">
    <location>
        <begin position="342"/>
        <end position="558"/>
    </location>
</feature>
<dbReference type="Gene3D" id="3.30.450.40">
    <property type="match status" value="2"/>
</dbReference>
<dbReference type="PANTHER" id="PTHR43156:SF2">
    <property type="entry name" value="STAGE II SPORULATION PROTEIN E"/>
    <property type="match status" value="1"/>
</dbReference>
<keyword evidence="4" id="KW-1185">Reference proteome</keyword>
<proteinExistence type="predicted"/>
<dbReference type="GO" id="GO:0016791">
    <property type="term" value="F:phosphatase activity"/>
    <property type="evidence" value="ECO:0007669"/>
    <property type="project" value="TreeGrafter"/>
</dbReference>
<evidence type="ECO:0000313" key="4">
    <source>
        <dbReference type="Proteomes" id="UP001221302"/>
    </source>
</evidence>
<evidence type="ECO:0000259" key="2">
    <source>
        <dbReference type="SMART" id="SM00331"/>
    </source>
</evidence>
<comment type="caution">
    <text evidence="3">The sequence shown here is derived from an EMBL/GenBank/DDBJ whole genome shotgun (WGS) entry which is preliminary data.</text>
</comment>
<gene>
    <name evidence="3" type="ORF">P0M35_01150</name>
</gene>
<dbReference type="InterPro" id="IPR001932">
    <property type="entry name" value="PPM-type_phosphatase-like_dom"/>
</dbReference>
<reference evidence="3" key="1">
    <citation type="submission" date="2023-03" db="EMBL/GenBank/DDBJ databases">
        <title>Stygiobacter electus gen. nov., sp. nov., facultatively anaerobic thermotolerant bacterium of the class Ignavibacteria from a well of Yessentuki mineral water deposit.</title>
        <authorList>
            <person name="Podosokorskaya O.A."/>
            <person name="Elcheninov A.G."/>
            <person name="Petrova N.F."/>
            <person name="Zavarzina D.G."/>
            <person name="Kublanov I.V."/>
            <person name="Merkel A.Y."/>
        </authorList>
    </citation>
    <scope>NUCLEOTIDE SEQUENCE</scope>
    <source>
        <strain evidence="3">09-Me</strain>
    </source>
</reference>
<dbReference type="InterPro" id="IPR029016">
    <property type="entry name" value="GAF-like_dom_sf"/>
</dbReference>
<organism evidence="3 4">
    <name type="scientific">Stygiobacter electus</name>
    <dbReference type="NCBI Taxonomy" id="3032292"/>
    <lineage>
        <taxon>Bacteria</taxon>
        <taxon>Pseudomonadati</taxon>
        <taxon>Ignavibacteriota</taxon>
        <taxon>Ignavibacteria</taxon>
        <taxon>Ignavibacteriales</taxon>
        <taxon>Melioribacteraceae</taxon>
        <taxon>Stygiobacter</taxon>
    </lineage>
</organism>
<protein>
    <submittedName>
        <fullName evidence="3">SpoIIE family protein phosphatase</fullName>
    </submittedName>
</protein>
<sequence length="560" mass="63237">MSSYQNNSALRNFSALVDFSNLINSSLDLNFTLNNILLTCLGKFHTTKGMIALLNEENKFIVKASKGISQKIIDEFPAIFSFNYDIDEKFSEYLTKNNFQVYQEIKSTEGLKGLILLGKKLTNQEYDKEDINFLRTILNVGATAIENSLIVDKLKKINRQLDSKVNQLSSLFDLSKEFSGLLKTEQIAKLLVLSLIGQMLVSKYSIIISENEKSIFLENNFDKEILIKIFSQNDIKKIERPLVNEELAKTFQDLINVGVEIIVPMQLKGETKGLIVLGKRNNHLDYNNSDIEFISSLGSLAIISIENARLFNETLEKQKLEKDLETARNIQKNLLPNKIPTSEIFEIVAFNKSAKMVGGDYYDIIKLNNEKILFAIADVSGKGVPAALLMANIQAFLKSICKMNLPLDESTNLLNDLVAENTSNGSFITFFWGILDEKNKTLTYVNAGHNPPLLIRNKEIIKLKKGGMILGVMQTIVPYQLETIEMKANDLIVLFTDGITEAMNKNWEEFSDERLEKIVTDNNLLSAKNLLIRIQDEINNFTEGAEQSDDITSLIIKVIK</sequence>
<name>A0AAE3TD14_9BACT</name>
<dbReference type="SUPFAM" id="SSF55781">
    <property type="entry name" value="GAF domain-like"/>
    <property type="match status" value="2"/>
</dbReference>
<dbReference type="EMBL" id="JARGDL010000001">
    <property type="protein sequence ID" value="MDF1610743.1"/>
    <property type="molecule type" value="Genomic_DNA"/>
</dbReference>
<dbReference type="Pfam" id="PF07228">
    <property type="entry name" value="SpoIIE"/>
    <property type="match status" value="1"/>
</dbReference>
<dbReference type="AlphaFoldDB" id="A0AAE3TD14"/>
<dbReference type="InterPro" id="IPR052016">
    <property type="entry name" value="Bact_Sigma-Reg"/>
</dbReference>